<accession>A0A379LJT5</accession>
<evidence type="ECO:0000256" key="1">
    <source>
        <dbReference type="SAM" id="MobiDB-lite"/>
    </source>
</evidence>
<gene>
    <name evidence="2" type="ORF">NCTC10526_00473</name>
</gene>
<dbReference type="AlphaFoldDB" id="A0A379LJT5"/>
<dbReference type="RefSeq" id="WP_051584574.1">
    <property type="nucleotide sequence ID" value="NZ_CAJHAQ010000001.1"/>
</dbReference>
<dbReference type="EMBL" id="UGVC01000001">
    <property type="protein sequence ID" value="SUD90157.1"/>
    <property type="molecule type" value="Genomic_DNA"/>
</dbReference>
<sequence length="197" mass="22270">MSAYASTNSNATTTNNPATTTFINSSTTSTNNHTADTANAVSSDNELADQSIEDLKQGIADKHPLNYFILAAKLFNEGSFDEAVKWYYVGQIRFRAYLEANPDLEQSDDPALFYALRYSLGTPINQYAGQNVDNWARLIEEAYKWHSDNPNGFTPKSSHKQIYQEIESGMLELRDYVLENKEEIRRQRAENGLNNSH</sequence>
<organism evidence="2 3">
    <name type="scientific">Psychrobacter phenylpyruvicus</name>
    <dbReference type="NCBI Taxonomy" id="29432"/>
    <lineage>
        <taxon>Bacteria</taxon>
        <taxon>Pseudomonadati</taxon>
        <taxon>Pseudomonadota</taxon>
        <taxon>Gammaproteobacteria</taxon>
        <taxon>Moraxellales</taxon>
        <taxon>Moraxellaceae</taxon>
        <taxon>Psychrobacter</taxon>
    </lineage>
</organism>
<name>A0A379LJT5_9GAMM</name>
<dbReference type="Proteomes" id="UP000254123">
    <property type="component" value="Unassembled WGS sequence"/>
</dbReference>
<reference evidence="2 3" key="1">
    <citation type="submission" date="2018-06" db="EMBL/GenBank/DDBJ databases">
        <authorList>
            <consortium name="Pathogen Informatics"/>
            <person name="Doyle S."/>
        </authorList>
    </citation>
    <scope>NUCLEOTIDE SEQUENCE [LARGE SCALE GENOMIC DNA]</scope>
    <source>
        <strain evidence="2 3">NCTC10526</strain>
    </source>
</reference>
<keyword evidence="3" id="KW-1185">Reference proteome</keyword>
<protein>
    <submittedName>
        <fullName evidence="2">Uncharacterized protein</fullName>
    </submittedName>
</protein>
<evidence type="ECO:0000313" key="3">
    <source>
        <dbReference type="Proteomes" id="UP000254123"/>
    </source>
</evidence>
<proteinExistence type="predicted"/>
<evidence type="ECO:0000313" key="2">
    <source>
        <dbReference type="EMBL" id="SUD90157.1"/>
    </source>
</evidence>
<feature type="region of interest" description="Disordered" evidence="1">
    <location>
        <begin position="1"/>
        <end position="37"/>
    </location>
</feature>